<reference evidence="2 3" key="1">
    <citation type="submission" date="2019-06" db="EMBL/GenBank/DDBJ databases">
        <title>Saccharibacillus brassicae sp. nov., an endophytic bacterium isolated from Chinese cabbage seeds (Brassica pekinensis).</title>
        <authorList>
            <person name="Jiang L."/>
            <person name="Lee J."/>
            <person name="Kim S.W."/>
        </authorList>
    </citation>
    <scope>NUCLEOTIDE SEQUENCE [LARGE SCALE GENOMIC DNA]</scope>
    <source>
        <strain evidence="3">KCTC 43072 / ATSA2</strain>
    </source>
</reference>
<accession>A0A4Y6UUA5</accession>
<organism evidence="2 3">
    <name type="scientific">Saccharibacillus brassicae</name>
    <dbReference type="NCBI Taxonomy" id="2583377"/>
    <lineage>
        <taxon>Bacteria</taxon>
        <taxon>Bacillati</taxon>
        <taxon>Bacillota</taxon>
        <taxon>Bacilli</taxon>
        <taxon>Bacillales</taxon>
        <taxon>Paenibacillaceae</taxon>
        <taxon>Saccharibacillus</taxon>
    </lineage>
</organism>
<gene>
    <name evidence="2" type="ORF">FFV09_10685</name>
</gene>
<dbReference type="PROSITE" id="PS51257">
    <property type="entry name" value="PROKAR_LIPOPROTEIN"/>
    <property type="match status" value="1"/>
</dbReference>
<evidence type="ECO:0008006" key="4">
    <source>
        <dbReference type="Google" id="ProtNLM"/>
    </source>
</evidence>
<evidence type="ECO:0000256" key="1">
    <source>
        <dbReference type="SAM" id="SignalP"/>
    </source>
</evidence>
<keyword evidence="3" id="KW-1185">Reference proteome</keyword>
<keyword evidence="1" id="KW-0732">Signal</keyword>
<name>A0A4Y6UUA5_SACBS</name>
<dbReference type="AlphaFoldDB" id="A0A4Y6UUA5"/>
<feature type="signal peptide" evidence="1">
    <location>
        <begin position="1"/>
        <end position="21"/>
    </location>
</feature>
<proteinExistence type="predicted"/>
<dbReference type="RefSeq" id="WP_141447817.1">
    <property type="nucleotide sequence ID" value="NZ_CBCSAZ010000014.1"/>
</dbReference>
<evidence type="ECO:0000313" key="2">
    <source>
        <dbReference type="EMBL" id="QDH21272.1"/>
    </source>
</evidence>
<feature type="chain" id="PRO_5039071801" description="Lipoprotein" evidence="1">
    <location>
        <begin position="22"/>
        <end position="132"/>
    </location>
</feature>
<protein>
    <recommendedName>
        <fullName evidence="4">Lipoprotein</fullName>
    </recommendedName>
</protein>
<evidence type="ECO:0000313" key="3">
    <source>
        <dbReference type="Proteomes" id="UP000316968"/>
    </source>
</evidence>
<sequence length="132" mass="14567">MKRKVESLAFCLFCSSLLLLAGCTSEEPSSWAVYDGATIEESFPVPKEASKTDVTADNTKMSYVRYSVPGLDSLSQIPEAYLDVIKAWGWTEQTDLENLEEPNPILIFSKGKTTVHLSLEGDYLTVLVPKGN</sequence>
<dbReference type="Proteomes" id="UP000316968">
    <property type="component" value="Chromosome"/>
</dbReference>
<dbReference type="KEGG" id="saca:FFV09_10685"/>
<dbReference type="OrthoDB" id="2651239at2"/>
<dbReference type="EMBL" id="CP041217">
    <property type="protein sequence ID" value="QDH21272.1"/>
    <property type="molecule type" value="Genomic_DNA"/>
</dbReference>